<evidence type="ECO:0000256" key="15">
    <source>
        <dbReference type="PROSITE-ProRule" id="PRU00091"/>
    </source>
</evidence>
<dbReference type="Gene3D" id="3.30.40.10">
    <property type="entry name" value="Zinc/RING finger domain, C3HC4 (zinc finger)"/>
    <property type="match status" value="1"/>
</dbReference>
<evidence type="ECO:0000256" key="4">
    <source>
        <dbReference type="ARBA" id="ARBA00022553"/>
    </source>
</evidence>
<proteinExistence type="predicted"/>
<dbReference type="SUPFAM" id="SSF57903">
    <property type="entry name" value="FYVE/PHD zinc finger"/>
    <property type="match status" value="1"/>
</dbReference>
<feature type="coiled-coil region" evidence="16">
    <location>
        <begin position="259"/>
        <end position="314"/>
    </location>
</feature>
<dbReference type="SUPFAM" id="SSF140741">
    <property type="entry name" value="RUN domain-like"/>
    <property type="match status" value="1"/>
</dbReference>
<dbReference type="FunCoup" id="G5ANN7">
    <property type="interactions" value="2543"/>
</dbReference>
<dbReference type="PANTHER" id="PTHR46753:SF2">
    <property type="entry name" value="FYVE AND COILED-COIL DOMAIN-CONTAINING PROTEIN 1"/>
    <property type="match status" value="1"/>
</dbReference>
<keyword evidence="5" id="KW-0479">Metal-binding</keyword>
<feature type="region of interest" description="Disordered" evidence="17">
    <location>
        <begin position="1347"/>
        <end position="1368"/>
    </location>
</feature>
<dbReference type="CDD" id="cd15726">
    <property type="entry name" value="FYVE_FYCO1"/>
    <property type="match status" value="1"/>
</dbReference>
<evidence type="ECO:0000259" key="19">
    <source>
        <dbReference type="PROSITE" id="PS50826"/>
    </source>
</evidence>
<evidence type="ECO:0000256" key="11">
    <source>
        <dbReference type="ARBA" id="ARBA00023228"/>
    </source>
</evidence>
<feature type="region of interest" description="Disordered" evidence="17">
    <location>
        <begin position="586"/>
        <end position="637"/>
    </location>
</feature>
<dbReference type="SMART" id="SM00064">
    <property type="entry name" value="FYVE"/>
    <property type="match status" value="1"/>
</dbReference>
<evidence type="ECO:0000259" key="18">
    <source>
        <dbReference type="PROSITE" id="PS50178"/>
    </source>
</evidence>
<dbReference type="SUPFAM" id="SSF101576">
    <property type="entry name" value="Supernatant protein factor (SPF), C-terminal domain"/>
    <property type="match status" value="1"/>
</dbReference>
<evidence type="ECO:0000256" key="3">
    <source>
        <dbReference type="ARBA" id="ARBA00004419"/>
    </source>
</evidence>
<dbReference type="GO" id="GO:0005770">
    <property type="term" value="C:late endosome"/>
    <property type="evidence" value="ECO:0007669"/>
    <property type="project" value="TreeGrafter"/>
</dbReference>
<keyword evidence="9" id="KW-0007">Acetylation</keyword>
<dbReference type="InterPro" id="IPR047337">
    <property type="entry name" value="FYVE_FYCO1"/>
</dbReference>
<dbReference type="PROSITE" id="PS50178">
    <property type="entry name" value="ZF_FYVE"/>
    <property type="match status" value="1"/>
</dbReference>
<keyword evidence="8" id="KW-0862">Zinc</keyword>
<evidence type="ECO:0000256" key="17">
    <source>
        <dbReference type="SAM" id="MobiDB-lite"/>
    </source>
</evidence>
<feature type="domain" description="FYVE-type" evidence="18">
    <location>
        <begin position="1140"/>
        <end position="1198"/>
    </location>
</feature>
<gene>
    <name evidence="21" type="ORF">GW7_21455</name>
</gene>
<dbReference type="PANTHER" id="PTHR46753">
    <property type="entry name" value="FYVE AND COILED-COIL DOMAIN-CONTAINING PROTEIN 1"/>
    <property type="match status" value="1"/>
</dbReference>
<evidence type="ECO:0000259" key="20">
    <source>
        <dbReference type="PROSITE" id="PS50866"/>
    </source>
</evidence>
<dbReference type="PROSITE" id="PS50866">
    <property type="entry name" value="GOLD"/>
    <property type="match status" value="1"/>
</dbReference>
<feature type="compositionally biased region" description="Low complexity" evidence="17">
    <location>
        <begin position="1199"/>
        <end position="1214"/>
    </location>
</feature>
<evidence type="ECO:0000256" key="9">
    <source>
        <dbReference type="ARBA" id="ARBA00022990"/>
    </source>
</evidence>
<dbReference type="InterPro" id="IPR011011">
    <property type="entry name" value="Znf_FYVE_PHD"/>
</dbReference>
<feature type="domain" description="GOLD" evidence="20">
    <location>
        <begin position="1375"/>
        <end position="1504"/>
    </location>
</feature>
<dbReference type="FunFam" id="3.30.40.10:FF:000341">
    <property type="entry name" value="FYVE and coiled-coil domain containing 1"/>
    <property type="match status" value="1"/>
</dbReference>
<evidence type="ECO:0000313" key="22">
    <source>
        <dbReference type="Proteomes" id="UP000006813"/>
    </source>
</evidence>
<dbReference type="GO" id="GO:0005764">
    <property type="term" value="C:lysosome"/>
    <property type="evidence" value="ECO:0007669"/>
    <property type="project" value="UniProtKB-SubCell"/>
</dbReference>
<feature type="compositionally biased region" description="Basic and acidic residues" evidence="17">
    <location>
        <begin position="616"/>
        <end position="631"/>
    </location>
</feature>
<keyword evidence="11" id="KW-0458">Lysosome</keyword>
<keyword evidence="7 15" id="KW-0863">Zinc-finger</keyword>
<dbReference type="GO" id="GO:0008270">
    <property type="term" value="F:zinc ion binding"/>
    <property type="evidence" value="ECO:0007669"/>
    <property type="project" value="UniProtKB-KW"/>
</dbReference>
<evidence type="ECO:0000313" key="21">
    <source>
        <dbReference type="EMBL" id="EHA98647.1"/>
    </source>
</evidence>
<protein>
    <recommendedName>
        <fullName evidence="14">FYVE and coiled-coil domain-containing protein 1</fullName>
    </recommendedName>
</protein>
<dbReference type="GO" id="GO:0072383">
    <property type="term" value="P:plus-end-directed vesicle transport along microtubule"/>
    <property type="evidence" value="ECO:0007669"/>
    <property type="project" value="TreeGrafter"/>
</dbReference>
<dbReference type="PROSITE" id="PS50826">
    <property type="entry name" value="RUN"/>
    <property type="match status" value="1"/>
</dbReference>
<feature type="compositionally biased region" description="Polar residues" evidence="17">
    <location>
        <begin position="1258"/>
        <end position="1270"/>
    </location>
</feature>
<dbReference type="InterPro" id="IPR013083">
    <property type="entry name" value="Znf_RING/FYVE/PHD"/>
</dbReference>
<evidence type="ECO:0000256" key="16">
    <source>
        <dbReference type="SAM" id="Coils"/>
    </source>
</evidence>
<dbReference type="InterPro" id="IPR000306">
    <property type="entry name" value="Znf_FYVE"/>
</dbReference>
<feature type="compositionally biased region" description="Polar residues" evidence="17">
    <location>
        <begin position="1352"/>
        <end position="1362"/>
    </location>
</feature>
<dbReference type="GO" id="GO:1901098">
    <property type="term" value="P:positive regulation of autophagosome maturation"/>
    <property type="evidence" value="ECO:0007669"/>
    <property type="project" value="TreeGrafter"/>
</dbReference>
<dbReference type="FunFam" id="2.60.120.680:FF:000004">
    <property type="entry name" value="FYVE and coiled-coil domain containing 1"/>
    <property type="match status" value="1"/>
</dbReference>
<feature type="domain" description="RUN" evidence="19">
    <location>
        <begin position="70"/>
        <end position="203"/>
    </location>
</feature>
<keyword evidence="12" id="KW-0968">Cytoplasmic vesicle</keyword>
<evidence type="ECO:0000256" key="14">
    <source>
        <dbReference type="ARBA" id="ARBA00073225"/>
    </source>
</evidence>
<dbReference type="InterPro" id="IPR009038">
    <property type="entry name" value="GOLD_dom"/>
</dbReference>
<dbReference type="EMBL" id="JH166228">
    <property type="protein sequence ID" value="EHA98647.1"/>
    <property type="molecule type" value="Genomic_DNA"/>
</dbReference>
<dbReference type="InterPro" id="IPR047336">
    <property type="entry name" value="RUN_FYCO1"/>
</dbReference>
<evidence type="ECO:0000256" key="12">
    <source>
        <dbReference type="ARBA" id="ARBA00023329"/>
    </source>
</evidence>
<dbReference type="InterPro" id="IPR036598">
    <property type="entry name" value="GOLD_dom_sf"/>
</dbReference>
<evidence type="ECO:0000256" key="13">
    <source>
        <dbReference type="ARBA" id="ARBA00055152"/>
    </source>
</evidence>
<accession>G5ANN7</accession>
<dbReference type="CDD" id="cd17698">
    <property type="entry name" value="RUN_FYCO1"/>
    <property type="match status" value="1"/>
</dbReference>
<evidence type="ECO:0000256" key="5">
    <source>
        <dbReference type="ARBA" id="ARBA00022723"/>
    </source>
</evidence>
<organism evidence="21 22">
    <name type="scientific">Heterocephalus glaber</name>
    <name type="common">Naked mole rat</name>
    <dbReference type="NCBI Taxonomy" id="10181"/>
    <lineage>
        <taxon>Eukaryota</taxon>
        <taxon>Metazoa</taxon>
        <taxon>Chordata</taxon>
        <taxon>Craniata</taxon>
        <taxon>Vertebrata</taxon>
        <taxon>Euteleostomi</taxon>
        <taxon>Mammalia</taxon>
        <taxon>Eutheria</taxon>
        <taxon>Euarchontoglires</taxon>
        <taxon>Glires</taxon>
        <taxon>Rodentia</taxon>
        <taxon>Hystricomorpha</taxon>
        <taxon>Bathyergidae</taxon>
        <taxon>Heterocephalus</taxon>
    </lineage>
</organism>
<dbReference type="InterPro" id="IPR004012">
    <property type="entry name" value="Run_dom"/>
</dbReference>
<feature type="coiled-coil region" evidence="16">
    <location>
        <begin position="390"/>
        <end position="585"/>
    </location>
</feature>
<evidence type="ECO:0000256" key="10">
    <source>
        <dbReference type="ARBA" id="ARBA00023054"/>
    </source>
</evidence>
<evidence type="ECO:0000256" key="2">
    <source>
        <dbReference type="ARBA" id="ARBA00004371"/>
    </source>
</evidence>
<dbReference type="STRING" id="10181.G5ANN7"/>
<keyword evidence="4" id="KW-0597">Phosphoprotein</keyword>
<feature type="coiled-coil region" evidence="16">
    <location>
        <begin position="1055"/>
        <end position="1114"/>
    </location>
</feature>
<dbReference type="Pfam" id="PF01363">
    <property type="entry name" value="FYVE"/>
    <property type="match status" value="1"/>
</dbReference>
<comment type="subcellular location">
    <subcellularLocation>
        <location evidence="3">Cytoplasmic vesicle</location>
        <location evidence="3">Autophagosome</location>
    </subcellularLocation>
    <subcellularLocation>
        <location evidence="1">Endosome</location>
    </subcellularLocation>
    <subcellularLocation>
        <location evidence="2">Lysosome</location>
    </subcellularLocation>
</comment>
<dbReference type="InterPro" id="IPR037213">
    <property type="entry name" value="Run_dom_sf"/>
</dbReference>
<sequence length="1516" mass="169120">MAASSAEGQLQRIIRDLQGQQFGNSHHRSGFRVRGSRCSRCGTSVASLVVAGDAVTELSNEFKEAGEPITDDSPSLHKFSYKLEYLLQFDLKEKASLLGTRKDYWDYLCACLAKVKGASDGIRFVKSISELRTSLGKGRAFIRYSLVHQRLADTLQQCFMNTKVTSDWYYARSPFLKLKLSSDIVGQLYELTEVQFDLASRGHDLDAAWPTFARRTLAPGSPAYLWKAPSRSSSMSSLVSSYLQTQEMASNFDLSSPLNNEALEGFDEMRLELDQLEVREKQLQERVQQLEQEKQELQAALSTQQEQLQVEKQRGHAATEDHRHLVGLLAELQKQWEVTQATQDTIKELQMCLQALERDTAKEEDSSTLQHLGAMLQPLARELKAAWDSLGEKNQLLSSLSDSLARAEQRADTALDTKGQQGPIPADSALKLQELGAKLQSLEAENSKVQEFNRQQSAQLATELQLKEEARAGLEHQVQEVAQLRKELSRKEQEAAQLQQQLQESLARSSSLEEQLAGLRREEQLQQEEKEMLAQEARSLSRQLQVLETQLAQVSQHVGDLEEQKKQLIQDKDRLSQKVGALEQLAEQAAPEPSVASEWGEAPASPVSTLQQAGEKPAEGQRDSTEVQEPKQEEEDLRQANWELQRELQSMAGRNQLLEGKLQALQADYQALQQREAAIRGSLASLEAEQASIRHLGDQMEASLLAVQKAKQTMKAQVAKKEAALQSKEDECRQLREEVAQCRQVAESRDKDLRVLSEECHHQAQLIDALKAEKGQQGLGPPQDGTTQLALAQAQLEVHQGEAERLRAELVEMQAKLWAALGDQDKELLQEGRASAAQQRRQELRALQEELAQATRSSEEARLEHAELQEQLHRANTDTAELGIQVCTLTAEKERVEGELRICREAASQEREGLERQVAGLLQEKASLQEKLTAAENAAGSLASLQAQLAQAEQRAQSLEEAKHQEHDALKFQLSAEIMDHQSRLKAATEECRSLRAQLEQQGQQLRATEEAVGKLKATQADMGEKLSCTSSRLSECQAAVVQKDKEGSALRESLERTQKELEIATTRSQEYCNRLRQEVSERERSDQKMLADLDDLHRTKKYLEERLIELLRDKDALWQKSDALEFQQKLSSEERWLGDAEASHCLDCKREFSWMVRRHHCRVCGHVFCYYCCNNYVLTKPSGRKERCCRACFRKFSEGPGSPNSSGSATSQGEPSPRLSPAHAGPQAVGSQGADCRQPDDAVFDIITDEELCQIQESGSSLPATPTETDSLDPSMAEQCTGEEFDPELHIKQGPGSAETGAPTPCCPGGDGAWRSCCFPNADPESPRRGTQLTCASVAHTHGPVRFLNGTRDTTSNSLTPEDTEDMPVGQDAEICLLKSGELMIKVPLTVDEIASFGEGSRELFVRSSTYSLIPITVAEPGLTISWVFSSDPKSISFSVVFREAEDAPLDQCKVLIPTTRCHSHKESIQGQLKVRAPGIYMLIFDNTFSRFISKKVFYHLTVDRPVIYDGSDFP</sequence>
<dbReference type="eggNOG" id="KOG1729">
    <property type="taxonomic scope" value="Eukaryota"/>
</dbReference>
<name>G5ANN7_HETGA</name>
<dbReference type="FunFam" id="1.20.58.900:FF:000010">
    <property type="entry name" value="FYVE and coiled-coil domain containing 1"/>
    <property type="match status" value="1"/>
</dbReference>
<evidence type="ECO:0000256" key="7">
    <source>
        <dbReference type="ARBA" id="ARBA00022771"/>
    </source>
</evidence>
<dbReference type="Pfam" id="PF02759">
    <property type="entry name" value="RUN"/>
    <property type="match status" value="1"/>
</dbReference>
<feature type="region of interest" description="Disordered" evidence="17">
    <location>
        <begin position="1199"/>
        <end position="1237"/>
    </location>
</feature>
<evidence type="ECO:0000256" key="8">
    <source>
        <dbReference type="ARBA" id="ARBA00022833"/>
    </source>
</evidence>
<dbReference type="GO" id="GO:0005776">
    <property type="term" value="C:autophagosome"/>
    <property type="evidence" value="ECO:0007669"/>
    <property type="project" value="UniProtKB-SubCell"/>
</dbReference>
<feature type="coiled-coil region" evidence="16">
    <location>
        <begin position="789"/>
        <end position="878"/>
    </location>
</feature>
<feature type="coiled-coil region" evidence="16">
    <location>
        <begin position="904"/>
        <end position="1019"/>
    </location>
</feature>
<keyword evidence="6" id="KW-0967">Endosome</keyword>
<reference evidence="21 22" key="1">
    <citation type="journal article" date="2011" name="Nature">
        <title>Genome sequencing reveals insights into physiology and longevity of the naked mole rat.</title>
        <authorList>
            <person name="Kim E.B."/>
            <person name="Fang X."/>
            <person name="Fushan A.A."/>
            <person name="Huang Z."/>
            <person name="Lobanov A.V."/>
            <person name="Han L."/>
            <person name="Marino S.M."/>
            <person name="Sun X."/>
            <person name="Turanov A.A."/>
            <person name="Yang P."/>
            <person name="Yim S.H."/>
            <person name="Zhao X."/>
            <person name="Kasaikina M.V."/>
            <person name="Stoletzki N."/>
            <person name="Peng C."/>
            <person name="Polak P."/>
            <person name="Xiong Z."/>
            <person name="Kiezun A."/>
            <person name="Zhu Y."/>
            <person name="Chen Y."/>
            <person name="Kryukov G.V."/>
            <person name="Zhang Q."/>
            <person name="Peshkin L."/>
            <person name="Yang L."/>
            <person name="Bronson R.T."/>
            <person name="Buffenstein R."/>
            <person name="Wang B."/>
            <person name="Han C."/>
            <person name="Li Q."/>
            <person name="Chen L."/>
            <person name="Zhao W."/>
            <person name="Sunyaev S.R."/>
            <person name="Park T.J."/>
            <person name="Zhang G."/>
            <person name="Wang J."/>
            <person name="Gladyshev V.N."/>
        </authorList>
    </citation>
    <scope>NUCLEOTIDE SEQUENCE [LARGE SCALE GENOMIC DNA]</scope>
</reference>
<evidence type="ECO:0000256" key="1">
    <source>
        <dbReference type="ARBA" id="ARBA00004177"/>
    </source>
</evidence>
<dbReference type="InterPro" id="IPR017455">
    <property type="entry name" value="Znf_FYVE-rel"/>
</dbReference>
<dbReference type="Gene3D" id="2.60.120.680">
    <property type="entry name" value="GOLD domain"/>
    <property type="match status" value="1"/>
</dbReference>
<feature type="coiled-coil region" evidence="16">
    <location>
        <begin position="648"/>
        <end position="745"/>
    </location>
</feature>
<dbReference type="Proteomes" id="UP000006813">
    <property type="component" value="Unassembled WGS sequence"/>
</dbReference>
<dbReference type="Gene3D" id="1.20.58.900">
    <property type="match status" value="1"/>
</dbReference>
<dbReference type="InParanoid" id="G5ANN7"/>
<comment type="function">
    <text evidence="13">May mediate microtubule plus end-directed vesicle transport.</text>
</comment>
<keyword evidence="10 16" id="KW-0175">Coiled coil</keyword>
<evidence type="ECO:0000256" key="6">
    <source>
        <dbReference type="ARBA" id="ARBA00022753"/>
    </source>
</evidence>
<feature type="region of interest" description="Disordered" evidence="17">
    <location>
        <begin position="1258"/>
        <end position="1278"/>
    </location>
</feature>